<dbReference type="AlphaFoldDB" id="C6W1A9"/>
<reference evidence="2 3" key="1">
    <citation type="journal article" date="2009" name="Stand. Genomic Sci.">
        <title>Complete genome sequence of Dyadobacter fermentans type strain (NS114).</title>
        <authorList>
            <person name="Lang E."/>
            <person name="Lapidus A."/>
            <person name="Chertkov O."/>
            <person name="Brettin T."/>
            <person name="Detter J.C."/>
            <person name="Han C."/>
            <person name="Copeland A."/>
            <person name="Glavina Del Rio T."/>
            <person name="Nolan M."/>
            <person name="Chen F."/>
            <person name="Lucas S."/>
            <person name="Tice H."/>
            <person name="Cheng J.F."/>
            <person name="Land M."/>
            <person name="Hauser L."/>
            <person name="Chang Y.J."/>
            <person name="Jeffries C.D."/>
            <person name="Kopitz M."/>
            <person name="Bruce D."/>
            <person name="Goodwin L."/>
            <person name="Pitluck S."/>
            <person name="Ovchinnikova G."/>
            <person name="Pati A."/>
            <person name="Ivanova N."/>
            <person name="Mavrommatis K."/>
            <person name="Chen A."/>
            <person name="Palaniappan K."/>
            <person name="Chain P."/>
            <person name="Bristow J."/>
            <person name="Eisen J.A."/>
            <person name="Markowitz V."/>
            <person name="Hugenholtz P."/>
            <person name="Goker M."/>
            <person name="Rohde M."/>
            <person name="Kyrpides N.C."/>
            <person name="Klenk H.P."/>
        </authorList>
    </citation>
    <scope>NUCLEOTIDE SEQUENCE [LARGE SCALE GENOMIC DNA]</scope>
    <source>
        <strain evidence="3">ATCC 700827 / DSM 18053 / CIP 107007 / KCTC 52180 / NS114</strain>
    </source>
</reference>
<dbReference type="Proteomes" id="UP000002011">
    <property type="component" value="Chromosome"/>
</dbReference>
<evidence type="ECO:0000313" key="3">
    <source>
        <dbReference type="Proteomes" id="UP000002011"/>
    </source>
</evidence>
<evidence type="ECO:0000256" key="1">
    <source>
        <dbReference type="SAM" id="SignalP"/>
    </source>
</evidence>
<keyword evidence="1" id="KW-0732">Signal</keyword>
<gene>
    <name evidence="2" type="ordered locus">Dfer_0704</name>
</gene>
<dbReference type="HOGENOM" id="CLU_1072544_0_0_10"/>
<dbReference type="PROSITE" id="PS51257">
    <property type="entry name" value="PROKAR_LIPOPROTEIN"/>
    <property type="match status" value="1"/>
</dbReference>
<sequence>MAMKLLLPLLLVGLFFSCHKKVDPEVPAGALFKVTSKGQLYQRLEYGNGRVARLLGFNGCESPYSVVDFGYDDGRINFTRHGDRGLLSSWSGALCDPNLPFEYHNYSFERDKQGRISKVTGKYMTAIYSYDGNKATVQVNRESGHPAWHIYLTFDSKGNIIERRNSETDTLGLTRFEYDNHPNPLRELDSSGLPNPFTCPNNVVRSLDSRGEVLWERKFTYNTAGWPVTLDEGTGFEQQYHYQDN</sequence>
<evidence type="ECO:0008006" key="4">
    <source>
        <dbReference type="Google" id="ProtNLM"/>
    </source>
</evidence>
<organism evidence="2 3">
    <name type="scientific">Dyadobacter fermentans (strain ATCC 700827 / DSM 18053 / CIP 107007 / KCTC 52180 / NS114)</name>
    <dbReference type="NCBI Taxonomy" id="471854"/>
    <lineage>
        <taxon>Bacteria</taxon>
        <taxon>Pseudomonadati</taxon>
        <taxon>Bacteroidota</taxon>
        <taxon>Cytophagia</taxon>
        <taxon>Cytophagales</taxon>
        <taxon>Spirosomataceae</taxon>
        <taxon>Dyadobacter</taxon>
    </lineage>
</organism>
<keyword evidence="3" id="KW-1185">Reference proteome</keyword>
<evidence type="ECO:0000313" key="2">
    <source>
        <dbReference type="EMBL" id="ACT91966.1"/>
    </source>
</evidence>
<dbReference type="Gene3D" id="2.180.10.10">
    <property type="entry name" value="RHS repeat-associated core"/>
    <property type="match status" value="1"/>
</dbReference>
<accession>C6W1A9</accession>
<proteinExistence type="predicted"/>
<protein>
    <recommendedName>
        <fullName evidence="4">YD repeat protein</fullName>
    </recommendedName>
</protein>
<feature type="chain" id="PRO_5002972362" description="YD repeat protein" evidence="1">
    <location>
        <begin position="21"/>
        <end position="245"/>
    </location>
</feature>
<feature type="signal peptide" evidence="1">
    <location>
        <begin position="1"/>
        <end position="20"/>
    </location>
</feature>
<dbReference type="EMBL" id="CP001619">
    <property type="protein sequence ID" value="ACT91966.1"/>
    <property type="molecule type" value="Genomic_DNA"/>
</dbReference>
<name>C6W1A9_DYAFD</name>
<dbReference type="KEGG" id="dfe:Dfer_0704"/>
<dbReference type="eggNOG" id="COG3209">
    <property type="taxonomic scope" value="Bacteria"/>
</dbReference>